<dbReference type="InParanoid" id="A0A200QMS9"/>
<dbReference type="OrthoDB" id="1742790at2759"/>
<name>A0A200QMS9_MACCD</name>
<reference evidence="1 2" key="1">
    <citation type="journal article" date="2017" name="Mol. Plant">
        <title>The Genome of Medicinal Plant Macleaya cordata Provides New Insights into Benzylisoquinoline Alkaloids Metabolism.</title>
        <authorList>
            <person name="Liu X."/>
            <person name="Liu Y."/>
            <person name="Huang P."/>
            <person name="Ma Y."/>
            <person name="Qing Z."/>
            <person name="Tang Q."/>
            <person name="Cao H."/>
            <person name="Cheng P."/>
            <person name="Zheng Y."/>
            <person name="Yuan Z."/>
            <person name="Zhou Y."/>
            <person name="Liu J."/>
            <person name="Tang Z."/>
            <person name="Zhuo Y."/>
            <person name="Zhang Y."/>
            <person name="Yu L."/>
            <person name="Huang J."/>
            <person name="Yang P."/>
            <person name="Peng Q."/>
            <person name="Zhang J."/>
            <person name="Jiang W."/>
            <person name="Zhang Z."/>
            <person name="Lin K."/>
            <person name="Ro D.K."/>
            <person name="Chen X."/>
            <person name="Xiong X."/>
            <person name="Shang Y."/>
            <person name="Huang S."/>
            <person name="Zeng J."/>
        </authorList>
    </citation>
    <scope>NUCLEOTIDE SEQUENCE [LARGE SCALE GENOMIC DNA]</scope>
    <source>
        <strain evidence="2">cv. BLH2017</strain>
        <tissue evidence="1">Root</tissue>
    </source>
</reference>
<sequence>MAVELLGFSKMDEQMAIQEAAAAGLRSMEHFIRFLSSLLRELAEVTCELSQLTSATRPVADNFCVAAIFCGYPYTRTHTSNYWTKCGY</sequence>
<keyword evidence="2" id="KW-1185">Reference proteome</keyword>
<gene>
    <name evidence="1" type="ORF">BVC80_41g47</name>
</gene>
<dbReference type="AlphaFoldDB" id="A0A200QMS9"/>
<protein>
    <submittedName>
        <fullName evidence="1">Uncharacterized protein</fullName>
    </submittedName>
</protein>
<dbReference type="EMBL" id="MVGT01001547">
    <property type="protein sequence ID" value="OVA11754.1"/>
    <property type="molecule type" value="Genomic_DNA"/>
</dbReference>
<comment type="caution">
    <text evidence="1">The sequence shown here is derived from an EMBL/GenBank/DDBJ whole genome shotgun (WGS) entry which is preliminary data.</text>
</comment>
<organism evidence="1 2">
    <name type="scientific">Macleaya cordata</name>
    <name type="common">Five-seeded plume-poppy</name>
    <name type="synonym">Bocconia cordata</name>
    <dbReference type="NCBI Taxonomy" id="56857"/>
    <lineage>
        <taxon>Eukaryota</taxon>
        <taxon>Viridiplantae</taxon>
        <taxon>Streptophyta</taxon>
        <taxon>Embryophyta</taxon>
        <taxon>Tracheophyta</taxon>
        <taxon>Spermatophyta</taxon>
        <taxon>Magnoliopsida</taxon>
        <taxon>Ranunculales</taxon>
        <taxon>Papaveraceae</taxon>
        <taxon>Papaveroideae</taxon>
        <taxon>Macleaya</taxon>
    </lineage>
</organism>
<proteinExistence type="predicted"/>
<dbReference type="Proteomes" id="UP000195402">
    <property type="component" value="Unassembled WGS sequence"/>
</dbReference>
<evidence type="ECO:0000313" key="2">
    <source>
        <dbReference type="Proteomes" id="UP000195402"/>
    </source>
</evidence>
<accession>A0A200QMS9</accession>
<evidence type="ECO:0000313" key="1">
    <source>
        <dbReference type="EMBL" id="OVA11754.1"/>
    </source>
</evidence>